<gene>
    <name evidence="1" type="ORF">FA95DRAFT_1262942</name>
</gene>
<protein>
    <submittedName>
        <fullName evidence="1">Uncharacterized protein</fullName>
    </submittedName>
</protein>
<dbReference type="EMBL" id="MU275907">
    <property type="protein sequence ID" value="KAI0047286.1"/>
    <property type="molecule type" value="Genomic_DNA"/>
</dbReference>
<evidence type="ECO:0000313" key="1">
    <source>
        <dbReference type="EMBL" id="KAI0047286.1"/>
    </source>
</evidence>
<reference evidence="1" key="1">
    <citation type="submission" date="2021-02" db="EMBL/GenBank/DDBJ databases">
        <authorList>
            <consortium name="DOE Joint Genome Institute"/>
            <person name="Ahrendt S."/>
            <person name="Looney B.P."/>
            <person name="Miyauchi S."/>
            <person name="Morin E."/>
            <person name="Drula E."/>
            <person name="Courty P.E."/>
            <person name="Chicoki N."/>
            <person name="Fauchery L."/>
            <person name="Kohler A."/>
            <person name="Kuo A."/>
            <person name="Labutti K."/>
            <person name="Pangilinan J."/>
            <person name="Lipzen A."/>
            <person name="Riley R."/>
            <person name="Andreopoulos W."/>
            <person name="He G."/>
            <person name="Johnson J."/>
            <person name="Barry K.W."/>
            <person name="Grigoriev I.V."/>
            <person name="Nagy L."/>
            <person name="Hibbett D."/>
            <person name="Henrissat B."/>
            <person name="Matheny P.B."/>
            <person name="Labbe J."/>
            <person name="Martin F."/>
        </authorList>
    </citation>
    <scope>NUCLEOTIDE SEQUENCE</scope>
    <source>
        <strain evidence="1">FP105234-sp</strain>
    </source>
</reference>
<organism evidence="1 2">
    <name type="scientific">Auriscalpium vulgare</name>
    <dbReference type="NCBI Taxonomy" id="40419"/>
    <lineage>
        <taxon>Eukaryota</taxon>
        <taxon>Fungi</taxon>
        <taxon>Dikarya</taxon>
        <taxon>Basidiomycota</taxon>
        <taxon>Agaricomycotina</taxon>
        <taxon>Agaricomycetes</taxon>
        <taxon>Russulales</taxon>
        <taxon>Auriscalpiaceae</taxon>
        <taxon>Auriscalpium</taxon>
    </lineage>
</organism>
<accession>A0ACB8RU40</accession>
<comment type="caution">
    <text evidence="1">The sequence shown here is derived from an EMBL/GenBank/DDBJ whole genome shotgun (WGS) entry which is preliminary data.</text>
</comment>
<dbReference type="Proteomes" id="UP000814033">
    <property type="component" value="Unassembled WGS sequence"/>
</dbReference>
<evidence type="ECO:0000313" key="2">
    <source>
        <dbReference type="Proteomes" id="UP000814033"/>
    </source>
</evidence>
<keyword evidence="2" id="KW-1185">Reference proteome</keyword>
<reference evidence="1" key="2">
    <citation type="journal article" date="2022" name="New Phytol.">
        <title>Evolutionary transition to the ectomycorrhizal habit in the genomes of a hyperdiverse lineage of mushroom-forming fungi.</title>
        <authorList>
            <person name="Looney B."/>
            <person name="Miyauchi S."/>
            <person name="Morin E."/>
            <person name="Drula E."/>
            <person name="Courty P.E."/>
            <person name="Kohler A."/>
            <person name="Kuo A."/>
            <person name="LaButti K."/>
            <person name="Pangilinan J."/>
            <person name="Lipzen A."/>
            <person name="Riley R."/>
            <person name="Andreopoulos W."/>
            <person name="He G."/>
            <person name="Johnson J."/>
            <person name="Nolan M."/>
            <person name="Tritt A."/>
            <person name="Barry K.W."/>
            <person name="Grigoriev I.V."/>
            <person name="Nagy L.G."/>
            <person name="Hibbett D."/>
            <person name="Henrissat B."/>
            <person name="Matheny P.B."/>
            <person name="Labbe J."/>
            <person name="Martin F.M."/>
        </authorList>
    </citation>
    <scope>NUCLEOTIDE SEQUENCE</scope>
    <source>
        <strain evidence="1">FP105234-sp</strain>
    </source>
</reference>
<name>A0ACB8RU40_9AGAM</name>
<proteinExistence type="predicted"/>
<sequence length="1316" mass="138944">MSSAAAKLPAVRLPANLPGSDGEIAGQEALVVELPPASKFSFAWPPDSTPAAPAPLPPLSDRPTSLSSSDAESGLSDSDSSHVGSRTRSEGRRTGGASGRKARGGEEPDLTPTGHPNSEQNPLDSIPPGLPRLSRAFSVPLPSQVSYLKNPRRTPSDSAPNQPPSPHSPAQDMSQLHELSLELADSVQMVIQTLLQLSPPQVFDPAKEQFSACALPIPTPSVSAMFTTMKNLNYMSANIAAFGTSRPRHLGDELHPAIPPPFPSPLIRDFDIGETLQSVGDSLSGLAAEAGVDLVLFHGDVGMKHIAVKGDESGISYTLSHIVRQLLAVAQHGDSLEVGLFLVAPVKLSPGDGDVFSEADTETLLDASDPASMDVTPDPNSPLRCTFQVSHVFAPLESSPDDPDQLAAAVTRTEPSLTSHILHRLIHHIGASFDTESTAVSFTSKLSMTLARGSPAVVNPAIVLADDDPILQTFPDIRISGEPTLEDLANFVDTLKGKKVSLYASSKGLFAQHVTSYLTAWGLDVSHISSVEGSPATTDISLPPFQASDYPPPVNEAFSASLLETLQEQDAPTPASGAAPVLPQPASFILIDDDVAVLRERLRKLRSEQAYPLHIGSRKRPALAAHHRPRSSPQVARAMGMSQASPRSASVIIHFTSLSNFKLVKGILQSVLANNVSAAAKWPEVIVIPKPAGPRRVLTALHTAATRPIVDPFFTPIATSPISPGLYPPPSFMQQVSSPRSPVGRPGGSPRSNAHPSLKSPRDHPLDGSGLAPPSPLGLSEGMDYFSEAAVKLGSSPSSGLVIQSPDGQPAGIFFHPRARMARGSLTSGNLERDKGQAYGLAGRDRSSGRRYSEAAEVSRLRGHSTSYTRQSPAVVGSVPSPRRASNVALDSSSSQPASGASDVEKSGDGLATSPVTLPPRHSVSRTEPPVASPTEVPAVSGTNHPVAVRKTTVETLRKAPSPISSTRSNTAGPSSPIPRKTTSRRSTADSALPAPSPTLAPKKAKAPETSIVPPISVLIVDDNPINQTILSTFMKKKKLKYDVAKNGEEAVNKWKTGRFHLILMDIQMPVMDGIAATKEIRRLEKANAAPSYPTTPSSEGQRTPSEAASEQRASPSPYRSSVIIVALTASSLQSDRVAALAAGCNDFLTKPVSLVWLNSKIIEWGSIKALQMWADIRPDVVKAVVSDQTAQAQNIARRLHVPEGRASPSVPSSHGPSQSITPVSNSMTATSITSLATVIGQPVRPVAVHEPDVIKDSTARGEQIPYTEDSAPSITAQISLSTPALPGKSPVHLPPQCLNEPCRILIDLAYSTRQE</sequence>